<keyword evidence="3" id="KW-1185">Reference proteome</keyword>
<feature type="chain" id="PRO_5046911156" description="DUF3558 domain-containing protein" evidence="1">
    <location>
        <begin position="22"/>
        <end position="198"/>
    </location>
</feature>
<dbReference type="RefSeq" id="WP_379518898.1">
    <property type="nucleotide sequence ID" value="NZ_JBHSPA010000045.1"/>
</dbReference>
<feature type="signal peptide" evidence="1">
    <location>
        <begin position="1"/>
        <end position="21"/>
    </location>
</feature>
<accession>A0ABW1CYG7</accession>
<organism evidence="2 3">
    <name type="scientific">Nonomuraea insulae</name>
    <dbReference type="NCBI Taxonomy" id="1616787"/>
    <lineage>
        <taxon>Bacteria</taxon>
        <taxon>Bacillati</taxon>
        <taxon>Actinomycetota</taxon>
        <taxon>Actinomycetes</taxon>
        <taxon>Streptosporangiales</taxon>
        <taxon>Streptosporangiaceae</taxon>
        <taxon>Nonomuraea</taxon>
    </lineage>
</organism>
<protein>
    <recommendedName>
        <fullName evidence="4">DUF3558 domain-containing protein</fullName>
    </recommendedName>
</protein>
<evidence type="ECO:0000256" key="1">
    <source>
        <dbReference type="SAM" id="SignalP"/>
    </source>
</evidence>
<sequence>MHRSRPAIAALLVAIIATACAAGPAPVGPPPSSPAPAPDLRPVVDQAPYWCEYIPQEAFRRISGITQPLTEEKDGPWKDDGGCLLSGNGTEPVGVWWSRIDNSAARLKLVRENWQHTDQIPLPSEIGDGFAAHADNDMLSGRPYYVISRFTCGKKKPWIRIDLETVVKGRDAIKDLTDLMRIAQKRYGHLHNCSPGPV</sequence>
<comment type="caution">
    <text evidence="2">The sequence shown here is derived from an EMBL/GenBank/DDBJ whole genome shotgun (WGS) entry which is preliminary data.</text>
</comment>
<name>A0ABW1CYG7_9ACTN</name>
<keyword evidence="1" id="KW-0732">Signal</keyword>
<evidence type="ECO:0000313" key="2">
    <source>
        <dbReference type="EMBL" id="MFC5829413.1"/>
    </source>
</evidence>
<dbReference type="EMBL" id="JBHSPA010000045">
    <property type="protein sequence ID" value="MFC5829413.1"/>
    <property type="molecule type" value="Genomic_DNA"/>
</dbReference>
<gene>
    <name evidence="2" type="ORF">ACFPZ3_36575</name>
</gene>
<dbReference type="Proteomes" id="UP001596058">
    <property type="component" value="Unassembled WGS sequence"/>
</dbReference>
<evidence type="ECO:0000313" key="3">
    <source>
        <dbReference type="Proteomes" id="UP001596058"/>
    </source>
</evidence>
<dbReference type="PROSITE" id="PS51257">
    <property type="entry name" value="PROKAR_LIPOPROTEIN"/>
    <property type="match status" value="1"/>
</dbReference>
<evidence type="ECO:0008006" key="4">
    <source>
        <dbReference type="Google" id="ProtNLM"/>
    </source>
</evidence>
<proteinExistence type="predicted"/>
<reference evidence="3" key="1">
    <citation type="journal article" date="2019" name="Int. J. Syst. Evol. Microbiol.">
        <title>The Global Catalogue of Microorganisms (GCM) 10K type strain sequencing project: providing services to taxonomists for standard genome sequencing and annotation.</title>
        <authorList>
            <consortium name="The Broad Institute Genomics Platform"/>
            <consortium name="The Broad Institute Genome Sequencing Center for Infectious Disease"/>
            <person name="Wu L."/>
            <person name="Ma J."/>
        </authorList>
    </citation>
    <scope>NUCLEOTIDE SEQUENCE [LARGE SCALE GENOMIC DNA]</scope>
    <source>
        <strain evidence="3">CCUG 53903</strain>
    </source>
</reference>